<dbReference type="Pfam" id="PF07610">
    <property type="entry name" value="DUF1573"/>
    <property type="match status" value="1"/>
</dbReference>
<dbReference type="InterPro" id="IPR011467">
    <property type="entry name" value="DUF1573"/>
</dbReference>
<sequence length="147" mass="16422">MRIFGLFLVAFSFFACVNKQKEAASSSENTIPLALRPSPEKQAKMVFDQPLVYLGRIKEGEQISYTFHFKNKGNMPLQILSVNASCGCTTPKWSKELVQPDKKGFIKVTFDSKGKEGKLQKTVTVYANTLPADNQVAFKIEVLPNTK</sequence>
<protein>
    <submittedName>
        <fullName evidence="1">DUF1573 domain-containing protein</fullName>
    </submittedName>
</protein>
<dbReference type="Gene3D" id="2.60.40.10">
    <property type="entry name" value="Immunoglobulins"/>
    <property type="match status" value="1"/>
</dbReference>
<dbReference type="PANTHER" id="PTHR37833:SF1">
    <property type="entry name" value="SIGNAL PEPTIDE PROTEIN"/>
    <property type="match status" value="1"/>
</dbReference>
<proteinExistence type="predicted"/>
<dbReference type="InterPro" id="IPR013783">
    <property type="entry name" value="Ig-like_fold"/>
</dbReference>
<dbReference type="EMBL" id="JBBKXZ010000001">
    <property type="protein sequence ID" value="MFD3393310.1"/>
    <property type="molecule type" value="Genomic_DNA"/>
</dbReference>
<gene>
    <name evidence="1" type="ORF">U0R10_01625</name>
</gene>
<name>A0ABW6DEF3_9BACT</name>
<comment type="caution">
    <text evidence="1">The sequence shown here is derived from an EMBL/GenBank/DDBJ whole genome shotgun (WGS) entry which is preliminary data.</text>
</comment>
<organism evidence="1 2">
    <name type="scientific">Aquirufa avitistagni</name>
    <dbReference type="NCBI Taxonomy" id="3104728"/>
    <lineage>
        <taxon>Bacteria</taxon>
        <taxon>Pseudomonadati</taxon>
        <taxon>Bacteroidota</taxon>
        <taxon>Cytophagia</taxon>
        <taxon>Cytophagales</taxon>
        <taxon>Flectobacillaceae</taxon>
        <taxon>Aquirufa</taxon>
    </lineage>
</organism>
<dbReference type="Proteomes" id="UP001598138">
    <property type="component" value="Unassembled WGS sequence"/>
</dbReference>
<accession>A0ABW6DEF3</accession>
<keyword evidence="2" id="KW-1185">Reference proteome</keyword>
<reference evidence="1 2" key="1">
    <citation type="submission" date="2024-03" db="EMBL/GenBank/DDBJ databases">
        <title>Aquirufa genome sequencing.</title>
        <authorList>
            <person name="Pitt A."/>
            <person name="Hahn M.W."/>
        </authorList>
    </citation>
    <scope>NUCLEOTIDE SEQUENCE [LARGE SCALE GENOMIC DNA]</scope>
    <source>
        <strain evidence="1 2">OSTEICH-129V</strain>
    </source>
</reference>
<dbReference type="PROSITE" id="PS51257">
    <property type="entry name" value="PROKAR_LIPOPROTEIN"/>
    <property type="match status" value="1"/>
</dbReference>
<dbReference type="PANTHER" id="PTHR37833">
    <property type="entry name" value="LIPOPROTEIN-RELATED"/>
    <property type="match status" value="1"/>
</dbReference>
<dbReference type="RefSeq" id="WP_377981936.1">
    <property type="nucleotide sequence ID" value="NZ_JBBKXZ010000001.1"/>
</dbReference>
<evidence type="ECO:0000313" key="1">
    <source>
        <dbReference type="EMBL" id="MFD3393310.1"/>
    </source>
</evidence>
<evidence type="ECO:0000313" key="2">
    <source>
        <dbReference type="Proteomes" id="UP001598138"/>
    </source>
</evidence>